<gene>
    <name evidence="10 12" type="primary">leuD</name>
    <name evidence="12" type="ORF">CAE01nite_34750</name>
</gene>
<dbReference type="InterPro" id="IPR050075">
    <property type="entry name" value="LeuD"/>
</dbReference>
<dbReference type="HAMAP" id="MF_01031">
    <property type="entry name" value="LeuD_type1"/>
    <property type="match status" value="1"/>
</dbReference>
<name>A0A512DHR3_9CELL</name>
<evidence type="ECO:0000256" key="7">
    <source>
        <dbReference type="ARBA" id="ARBA00022605"/>
    </source>
</evidence>
<keyword evidence="9 10" id="KW-0100">Branched-chain amino acid biosynthesis</keyword>
<keyword evidence="13" id="KW-1185">Reference proteome</keyword>
<evidence type="ECO:0000313" key="12">
    <source>
        <dbReference type="EMBL" id="GEO35750.1"/>
    </source>
</evidence>
<dbReference type="OrthoDB" id="9777465at2"/>
<dbReference type="EMBL" id="BJYY01000022">
    <property type="protein sequence ID" value="GEO35750.1"/>
    <property type="molecule type" value="Genomic_DNA"/>
</dbReference>
<dbReference type="NCBIfam" id="NF002458">
    <property type="entry name" value="PRK01641.1"/>
    <property type="match status" value="1"/>
</dbReference>
<evidence type="ECO:0000256" key="3">
    <source>
        <dbReference type="ARBA" id="ARBA00004729"/>
    </source>
</evidence>
<dbReference type="CDD" id="cd01577">
    <property type="entry name" value="IPMI_Swivel"/>
    <property type="match status" value="1"/>
</dbReference>
<dbReference type="PANTHER" id="PTHR43345">
    <property type="entry name" value="3-ISOPROPYLMALATE DEHYDRATASE SMALL SUBUNIT 2-RELATED-RELATED"/>
    <property type="match status" value="1"/>
</dbReference>
<dbReference type="GO" id="GO:0009098">
    <property type="term" value="P:L-leucine biosynthetic process"/>
    <property type="evidence" value="ECO:0007669"/>
    <property type="project" value="UniProtKB-UniRule"/>
</dbReference>
<dbReference type="InterPro" id="IPR000573">
    <property type="entry name" value="AconitaseA/IPMdHydase_ssu_swvl"/>
</dbReference>
<sequence>MEKFAQHTGVGVPLRRSNVDTDQIIPAVYLKRVTRTGFEDALFAAWRGDPGFVLNQPAYATGSVLVAGPDFGTGSSREHAVWALKDYGFRVVLSPRFADIFRGNSGKQGLLAAVVAPEDIELIWKVLETRPGTEITVDLVSRTVVCDDVVVPFQVDDYTRWRLMEGLDDIGLTLNHEAEIVEFEASREPWRPRTLPAKHLPPVEIEAARPVPVSIGSPTGQGTVPLA</sequence>
<dbReference type="NCBIfam" id="TIGR00171">
    <property type="entry name" value="leuD"/>
    <property type="match status" value="1"/>
</dbReference>
<keyword evidence="6 10" id="KW-0432">Leucine biosynthesis</keyword>
<dbReference type="InterPro" id="IPR015928">
    <property type="entry name" value="Aconitase/3IPM_dehydase_swvl"/>
</dbReference>
<feature type="domain" description="Aconitase A/isopropylmalate dehydratase small subunit swivel" evidence="11">
    <location>
        <begin position="1"/>
        <end position="112"/>
    </location>
</feature>
<comment type="subunit">
    <text evidence="5 10">Heterodimer of LeuC and LeuD.</text>
</comment>
<accession>A0A512DHR3</accession>
<comment type="pathway">
    <text evidence="3 10">Amino-acid biosynthesis; L-leucine biosynthesis; L-leucine from 3-methyl-2-oxobutanoate: step 2/4.</text>
</comment>
<dbReference type="Proteomes" id="UP000321181">
    <property type="component" value="Unassembled WGS sequence"/>
</dbReference>
<evidence type="ECO:0000256" key="5">
    <source>
        <dbReference type="ARBA" id="ARBA00011271"/>
    </source>
</evidence>
<dbReference type="RefSeq" id="WP_146906796.1">
    <property type="nucleotide sequence ID" value="NZ_BAAARM010000007.1"/>
</dbReference>
<evidence type="ECO:0000256" key="10">
    <source>
        <dbReference type="HAMAP-Rule" id="MF_01031"/>
    </source>
</evidence>
<evidence type="ECO:0000256" key="9">
    <source>
        <dbReference type="ARBA" id="ARBA00023304"/>
    </source>
</evidence>
<comment type="caution">
    <text evidence="12">The sequence shown here is derived from an EMBL/GenBank/DDBJ whole genome shotgun (WGS) entry which is preliminary data.</text>
</comment>
<dbReference type="PANTHER" id="PTHR43345:SF5">
    <property type="entry name" value="3-ISOPROPYLMALATE DEHYDRATASE SMALL SUBUNIT"/>
    <property type="match status" value="1"/>
</dbReference>
<keyword evidence="8 10" id="KW-0456">Lyase</keyword>
<dbReference type="Gene3D" id="3.20.19.10">
    <property type="entry name" value="Aconitase, domain 4"/>
    <property type="match status" value="1"/>
</dbReference>
<dbReference type="GO" id="GO:0003861">
    <property type="term" value="F:3-isopropylmalate dehydratase activity"/>
    <property type="evidence" value="ECO:0007669"/>
    <property type="project" value="UniProtKB-UniRule"/>
</dbReference>
<organism evidence="12 13">
    <name type="scientific">Cellulomonas aerilata</name>
    <dbReference type="NCBI Taxonomy" id="515326"/>
    <lineage>
        <taxon>Bacteria</taxon>
        <taxon>Bacillati</taxon>
        <taxon>Actinomycetota</taxon>
        <taxon>Actinomycetes</taxon>
        <taxon>Micrococcales</taxon>
        <taxon>Cellulomonadaceae</taxon>
        <taxon>Cellulomonas</taxon>
    </lineage>
</organism>
<dbReference type="FunFam" id="3.20.19.10:FF:000003">
    <property type="entry name" value="3-isopropylmalate dehydratase small subunit"/>
    <property type="match status" value="1"/>
</dbReference>
<proteinExistence type="inferred from homology"/>
<dbReference type="AlphaFoldDB" id="A0A512DHR3"/>
<comment type="function">
    <text evidence="2 10">Catalyzes the isomerization between 2-isopropylmalate and 3-isopropylmalate, via the formation of 2-isopropylmaleate.</text>
</comment>
<comment type="catalytic activity">
    <reaction evidence="1 10">
        <text>(2R,3S)-3-isopropylmalate = (2S)-2-isopropylmalate</text>
        <dbReference type="Rhea" id="RHEA:32287"/>
        <dbReference type="ChEBI" id="CHEBI:1178"/>
        <dbReference type="ChEBI" id="CHEBI:35121"/>
        <dbReference type="EC" id="4.2.1.33"/>
    </reaction>
</comment>
<dbReference type="GO" id="GO:0009316">
    <property type="term" value="C:3-isopropylmalate dehydratase complex"/>
    <property type="evidence" value="ECO:0007669"/>
    <property type="project" value="InterPro"/>
</dbReference>
<protein>
    <recommendedName>
        <fullName evidence="10">3-isopropylmalate dehydratase small subunit</fullName>
        <ecNumber evidence="10">4.2.1.33</ecNumber>
    </recommendedName>
    <alternativeName>
        <fullName evidence="10">Alpha-IPM isomerase</fullName>
        <shortName evidence="10">IPMI</shortName>
    </alternativeName>
    <alternativeName>
        <fullName evidence="10">Isopropylmalate isomerase</fullName>
    </alternativeName>
</protein>
<dbReference type="Pfam" id="PF00694">
    <property type="entry name" value="Aconitase_C"/>
    <property type="match status" value="1"/>
</dbReference>
<evidence type="ECO:0000313" key="13">
    <source>
        <dbReference type="Proteomes" id="UP000321181"/>
    </source>
</evidence>
<evidence type="ECO:0000256" key="8">
    <source>
        <dbReference type="ARBA" id="ARBA00023239"/>
    </source>
</evidence>
<dbReference type="InterPro" id="IPR033940">
    <property type="entry name" value="IPMI_Swivel"/>
</dbReference>
<dbReference type="EC" id="4.2.1.33" evidence="10"/>
<evidence type="ECO:0000259" key="11">
    <source>
        <dbReference type="Pfam" id="PF00694"/>
    </source>
</evidence>
<evidence type="ECO:0000256" key="1">
    <source>
        <dbReference type="ARBA" id="ARBA00000491"/>
    </source>
</evidence>
<keyword evidence="7 10" id="KW-0028">Amino-acid biosynthesis</keyword>
<dbReference type="InterPro" id="IPR004431">
    <property type="entry name" value="3-IsopropMal_deHydase_ssu"/>
</dbReference>
<dbReference type="UniPathway" id="UPA00048">
    <property type="reaction ID" value="UER00071"/>
</dbReference>
<evidence type="ECO:0000256" key="4">
    <source>
        <dbReference type="ARBA" id="ARBA00009845"/>
    </source>
</evidence>
<reference evidence="12 13" key="1">
    <citation type="submission" date="2019-07" db="EMBL/GenBank/DDBJ databases">
        <title>Whole genome shotgun sequence of Cellulomonas aerilata NBRC 106308.</title>
        <authorList>
            <person name="Hosoyama A."/>
            <person name="Uohara A."/>
            <person name="Ohji S."/>
            <person name="Ichikawa N."/>
        </authorList>
    </citation>
    <scope>NUCLEOTIDE SEQUENCE [LARGE SCALE GENOMIC DNA]</scope>
    <source>
        <strain evidence="12 13">NBRC 106308</strain>
    </source>
</reference>
<evidence type="ECO:0000256" key="2">
    <source>
        <dbReference type="ARBA" id="ARBA00002695"/>
    </source>
</evidence>
<evidence type="ECO:0000256" key="6">
    <source>
        <dbReference type="ARBA" id="ARBA00022430"/>
    </source>
</evidence>
<dbReference type="SUPFAM" id="SSF52016">
    <property type="entry name" value="LeuD/IlvD-like"/>
    <property type="match status" value="1"/>
</dbReference>
<comment type="similarity">
    <text evidence="4 10">Belongs to the LeuD family. LeuD type 1 subfamily.</text>
</comment>